<dbReference type="InterPro" id="IPR001844">
    <property type="entry name" value="Cpn60/GroEL"/>
</dbReference>
<comment type="similarity">
    <text evidence="1">Belongs to the chaperonin (HSP60) family.</text>
</comment>
<dbReference type="GO" id="GO:0140662">
    <property type="term" value="F:ATP-dependent protein folding chaperone"/>
    <property type="evidence" value="ECO:0007669"/>
    <property type="project" value="InterPro"/>
</dbReference>
<dbReference type="SUPFAM" id="SSF52029">
    <property type="entry name" value="GroEL apical domain-like"/>
    <property type="match status" value="1"/>
</dbReference>
<gene>
    <name evidence="4" type="ORF">DFP72DRAFT_1080948</name>
</gene>
<dbReference type="InterPro" id="IPR027413">
    <property type="entry name" value="GROEL-like_equatorial_sf"/>
</dbReference>
<dbReference type="Gene3D" id="3.30.260.10">
    <property type="entry name" value="TCP-1-like chaperonin intermediate domain"/>
    <property type="match status" value="1"/>
</dbReference>
<name>A0A8H6HC11_9AGAR</name>
<comment type="caution">
    <text evidence="4">The sequence shown here is derived from an EMBL/GenBank/DDBJ whole genome shotgun (WGS) entry which is preliminary data.</text>
</comment>
<sequence>MTATLFLPSLSVCVIKPSRFRCRFSRIGTPAQNGVPSGRLGKVRARHATGFAVSFPVTDVKAQKVEQKPLTLLSEILTSYAERRSPSYKTSSLPSKPQALTPAPHHRRSPRRLLNKLRRQLQVAAVKAHGFGDSRKSFLDDLATLSSGQVFMDELEVKLENATVDLLGSTGSKDQYDDALNAMRTAVEEGILPGGGVALLKASLQLATTGPGNALRPSLLPTSTKSLASPSSIGP</sequence>
<dbReference type="AlphaFoldDB" id="A0A8H6HC11"/>
<evidence type="ECO:0000256" key="3">
    <source>
        <dbReference type="SAM" id="MobiDB-lite"/>
    </source>
</evidence>
<organism evidence="4 5">
    <name type="scientific">Ephemerocybe angulata</name>
    <dbReference type="NCBI Taxonomy" id="980116"/>
    <lineage>
        <taxon>Eukaryota</taxon>
        <taxon>Fungi</taxon>
        <taxon>Dikarya</taxon>
        <taxon>Basidiomycota</taxon>
        <taxon>Agaricomycotina</taxon>
        <taxon>Agaricomycetes</taxon>
        <taxon>Agaricomycetidae</taxon>
        <taxon>Agaricales</taxon>
        <taxon>Agaricineae</taxon>
        <taxon>Psathyrellaceae</taxon>
        <taxon>Ephemerocybe</taxon>
    </lineage>
</organism>
<keyword evidence="5" id="KW-1185">Reference proteome</keyword>
<dbReference type="OrthoDB" id="1740201at2759"/>
<dbReference type="InterPro" id="IPR027409">
    <property type="entry name" value="GroEL-like_apical_dom_sf"/>
</dbReference>
<dbReference type="EMBL" id="JACGCI010000160">
    <property type="protein sequence ID" value="KAF6743078.1"/>
    <property type="molecule type" value="Genomic_DNA"/>
</dbReference>
<dbReference type="InterPro" id="IPR027410">
    <property type="entry name" value="TCP-1-like_intermed_sf"/>
</dbReference>
<dbReference type="Gene3D" id="1.10.560.10">
    <property type="entry name" value="GroEL-like equatorial domain"/>
    <property type="match status" value="1"/>
</dbReference>
<evidence type="ECO:0000313" key="5">
    <source>
        <dbReference type="Proteomes" id="UP000521943"/>
    </source>
</evidence>
<evidence type="ECO:0000256" key="2">
    <source>
        <dbReference type="ARBA" id="ARBA00023186"/>
    </source>
</evidence>
<keyword evidence="2" id="KW-0143">Chaperone</keyword>
<feature type="region of interest" description="Disordered" evidence="3">
    <location>
        <begin position="212"/>
        <end position="235"/>
    </location>
</feature>
<evidence type="ECO:0000256" key="1">
    <source>
        <dbReference type="ARBA" id="ARBA00006607"/>
    </source>
</evidence>
<dbReference type="PANTHER" id="PTHR45633">
    <property type="entry name" value="60 KDA HEAT SHOCK PROTEIN, MITOCHONDRIAL"/>
    <property type="match status" value="1"/>
</dbReference>
<evidence type="ECO:0000313" key="4">
    <source>
        <dbReference type="EMBL" id="KAF6743078.1"/>
    </source>
</evidence>
<proteinExistence type="inferred from homology"/>
<dbReference type="Proteomes" id="UP000521943">
    <property type="component" value="Unassembled WGS sequence"/>
</dbReference>
<feature type="compositionally biased region" description="Polar residues" evidence="3">
    <location>
        <begin position="220"/>
        <end position="235"/>
    </location>
</feature>
<dbReference type="Gene3D" id="3.50.7.10">
    <property type="entry name" value="GroEL"/>
    <property type="match status" value="1"/>
</dbReference>
<dbReference type="GO" id="GO:0042026">
    <property type="term" value="P:protein refolding"/>
    <property type="evidence" value="ECO:0007669"/>
    <property type="project" value="InterPro"/>
</dbReference>
<accession>A0A8H6HC11</accession>
<protein>
    <submittedName>
        <fullName evidence="4">Uncharacterized protein</fullName>
    </submittedName>
</protein>
<feature type="region of interest" description="Disordered" evidence="3">
    <location>
        <begin position="86"/>
        <end position="109"/>
    </location>
</feature>
<reference evidence="4 5" key="1">
    <citation type="submission" date="2020-07" db="EMBL/GenBank/DDBJ databases">
        <title>Comparative genomics of pyrophilous fungi reveals a link between fire events and developmental genes.</title>
        <authorList>
            <consortium name="DOE Joint Genome Institute"/>
            <person name="Steindorff A.S."/>
            <person name="Carver A."/>
            <person name="Calhoun S."/>
            <person name="Stillman K."/>
            <person name="Liu H."/>
            <person name="Lipzen A."/>
            <person name="Pangilinan J."/>
            <person name="Labutti K."/>
            <person name="Bruns T.D."/>
            <person name="Grigoriev I.V."/>
        </authorList>
    </citation>
    <scope>NUCLEOTIDE SEQUENCE [LARGE SCALE GENOMIC DNA]</scope>
    <source>
        <strain evidence="4 5">CBS 144469</strain>
    </source>
</reference>